<dbReference type="Pfam" id="PF02742">
    <property type="entry name" value="Fe_dep_repr_C"/>
    <property type="match status" value="1"/>
</dbReference>
<comment type="subcellular location">
    <subcellularLocation>
        <location evidence="1">Cytoplasm</location>
    </subcellularLocation>
</comment>
<dbReference type="InterPro" id="IPR022687">
    <property type="entry name" value="HTH_DTXR"/>
</dbReference>
<proteinExistence type="inferred from homology"/>
<dbReference type="SUPFAM" id="SSF47979">
    <property type="entry name" value="Iron-dependent repressor protein, dimerization domain"/>
    <property type="match status" value="1"/>
</dbReference>
<evidence type="ECO:0000313" key="11">
    <source>
        <dbReference type="EMBL" id="AFL96770.1"/>
    </source>
</evidence>
<dbReference type="GO" id="GO:0005737">
    <property type="term" value="C:cytoplasm"/>
    <property type="evidence" value="ECO:0007669"/>
    <property type="project" value="UniProtKB-SubCell"/>
</dbReference>
<dbReference type="EMBL" id="CP003283">
    <property type="protein sequence ID" value="AFL96770.1"/>
    <property type="molecule type" value="Genomic_DNA"/>
</dbReference>
<evidence type="ECO:0000256" key="5">
    <source>
        <dbReference type="ARBA" id="ARBA00023004"/>
    </source>
</evidence>
<evidence type="ECO:0000313" key="12">
    <source>
        <dbReference type="Proteomes" id="UP000006051"/>
    </source>
</evidence>
<dbReference type="SUPFAM" id="SSF46785">
    <property type="entry name" value="Winged helix' DNA-binding domain"/>
    <property type="match status" value="1"/>
</dbReference>
<dbReference type="Gene3D" id="1.10.60.10">
    <property type="entry name" value="Iron dependent repressor, metal binding and dimerisation domain"/>
    <property type="match status" value="1"/>
</dbReference>
<evidence type="ECO:0000256" key="3">
    <source>
        <dbReference type="ARBA" id="ARBA00011738"/>
    </source>
</evidence>
<evidence type="ECO:0000256" key="2">
    <source>
        <dbReference type="ARBA" id="ARBA00007871"/>
    </source>
</evidence>
<dbReference type="SUPFAM" id="SSF50037">
    <property type="entry name" value="C-terminal domain of transcriptional repressors"/>
    <property type="match status" value="1"/>
</dbReference>
<dbReference type="GO" id="GO:0046983">
    <property type="term" value="F:protein dimerization activity"/>
    <property type="evidence" value="ECO:0007669"/>
    <property type="project" value="InterPro"/>
</dbReference>
<comment type="function">
    <text evidence="9">In the presence of manganese, represses expression of mntH and mntS. Up-regulates expression of mntP.</text>
</comment>
<organism evidence="11 12">
    <name type="scientific">Ornithobacterium rhinotracheale (strain ATCC 51463 / DSM 15997 / CCUG 23171 / CIP 104009 / LMG 9086)</name>
    <dbReference type="NCBI Taxonomy" id="867902"/>
    <lineage>
        <taxon>Bacteria</taxon>
        <taxon>Pseudomonadati</taxon>
        <taxon>Bacteroidota</taxon>
        <taxon>Flavobacteriia</taxon>
        <taxon>Flavobacteriales</taxon>
        <taxon>Weeksellaceae</taxon>
        <taxon>Ornithobacterium</taxon>
    </lineage>
</organism>
<reference evidence="11 12" key="1">
    <citation type="submission" date="2012-06" db="EMBL/GenBank/DDBJ databases">
        <title>The complete genome of Ornithobacterium rhinotracheale DSM 15997.</title>
        <authorList>
            <consortium name="US DOE Joint Genome Institute (JGI-PGF)"/>
            <person name="Lucas S."/>
            <person name="Copeland A."/>
            <person name="Lapidus A."/>
            <person name="Goodwin L."/>
            <person name="Pitluck S."/>
            <person name="Peters L."/>
            <person name="Mikhailova N."/>
            <person name="Teshima H."/>
            <person name="Kyrpides N."/>
            <person name="Mavromatis K."/>
            <person name="Pagani I."/>
            <person name="Ivanova N."/>
            <person name="Ovchinnikova G."/>
            <person name="Zeytun A."/>
            <person name="Detter J.C."/>
            <person name="Han C."/>
            <person name="Land M."/>
            <person name="Hauser L."/>
            <person name="Markowitz V."/>
            <person name="Cheng J.-F."/>
            <person name="Hugenholtz P."/>
            <person name="Woyke T."/>
            <person name="Wu D."/>
            <person name="Lang E."/>
            <person name="Kopitz M."/>
            <person name="Brambilla E."/>
            <person name="Klenk H.-P."/>
            <person name="Eisen J.A."/>
        </authorList>
    </citation>
    <scope>NUCLEOTIDE SEQUENCE [LARGE SCALE GENOMIC DNA]</scope>
    <source>
        <strain evidence="12">ATCC 51463 / DSM 15997 / CCUG 23171 / LMG 9086</strain>
    </source>
</reference>
<dbReference type="GO" id="GO:0003677">
    <property type="term" value="F:DNA binding"/>
    <property type="evidence" value="ECO:0007669"/>
    <property type="project" value="UniProtKB-KW"/>
</dbReference>
<dbReference type="GeneID" id="71569500"/>
<dbReference type="eggNOG" id="COG1321">
    <property type="taxonomic scope" value="Bacteria"/>
</dbReference>
<dbReference type="Gene3D" id="2.30.30.90">
    <property type="match status" value="1"/>
</dbReference>
<protein>
    <recommendedName>
        <fullName evidence="4">Transcriptional regulator MntR</fullName>
    </recommendedName>
</protein>
<dbReference type="InterPro" id="IPR001367">
    <property type="entry name" value="Fe_dep_repressor"/>
</dbReference>
<dbReference type="AlphaFoldDB" id="I3ZYI6"/>
<dbReference type="KEGG" id="orh:Ornrh_0569"/>
<dbReference type="STRING" id="867902.Ornrh_0569"/>
<dbReference type="Pfam" id="PF01325">
    <property type="entry name" value="Fe_dep_repress"/>
    <property type="match status" value="1"/>
</dbReference>
<evidence type="ECO:0000259" key="10">
    <source>
        <dbReference type="PROSITE" id="PS50944"/>
    </source>
</evidence>
<dbReference type="InterPro" id="IPR036388">
    <property type="entry name" value="WH-like_DNA-bd_sf"/>
</dbReference>
<dbReference type="PROSITE" id="PS50944">
    <property type="entry name" value="HTH_DTXR"/>
    <property type="match status" value="1"/>
</dbReference>
<evidence type="ECO:0000256" key="9">
    <source>
        <dbReference type="ARBA" id="ARBA00025185"/>
    </source>
</evidence>
<evidence type="ECO:0000256" key="4">
    <source>
        <dbReference type="ARBA" id="ARBA00022386"/>
    </source>
</evidence>
<dbReference type="InterPro" id="IPR050536">
    <property type="entry name" value="DtxR_MntR_Metal-Reg"/>
</dbReference>
<dbReference type="SMART" id="SM00529">
    <property type="entry name" value="HTH_DTXR"/>
    <property type="match status" value="1"/>
</dbReference>
<dbReference type="InterPro" id="IPR036421">
    <property type="entry name" value="Fe_dep_repressor_sf"/>
</dbReference>
<keyword evidence="8" id="KW-0804">Transcription</keyword>
<dbReference type="PANTHER" id="PTHR33238:SF7">
    <property type="entry name" value="IRON-DEPENDENT TRANSCRIPTIONAL REGULATOR"/>
    <property type="match status" value="1"/>
</dbReference>
<dbReference type="InterPro" id="IPR008988">
    <property type="entry name" value="Transcriptional_repressor_C"/>
</dbReference>
<dbReference type="GO" id="GO:0046914">
    <property type="term" value="F:transition metal ion binding"/>
    <property type="evidence" value="ECO:0007669"/>
    <property type="project" value="InterPro"/>
</dbReference>
<feature type="domain" description="HTH dtxR-type" evidence="10">
    <location>
        <begin position="1"/>
        <end position="63"/>
    </location>
</feature>
<keyword evidence="5" id="KW-0408">Iron</keyword>
<dbReference type="Proteomes" id="UP000006051">
    <property type="component" value="Chromosome"/>
</dbReference>
<evidence type="ECO:0000256" key="1">
    <source>
        <dbReference type="ARBA" id="ARBA00004496"/>
    </source>
</evidence>
<dbReference type="PATRIC" id="fig|867902.3.peg.554"/>
<accession>I3ZYI6</accession>
<keyword evidence="6" id="KW-0805">Transcription regulation</keyword>
<dbReference type="SMART" id="SM00899">
    <property type="entry name" value="FeoA"/>
    <property type="match status" value="1"/>
</dbReference>
<dbReference type="InterPro" id="IPR038157">
    <property type="entry name" value="FeoA_core_dom"/>
</dbReference>
<evidence type="ECO:0000256" key="6">
    <source>
        <dbReference type="ARBA" id="ARBA00023015"/>
    </source>
</evidence>
<keyword evidence="7" id="KW-0238">DNA-binding</keyword>
<dbReference type="Pfam" id="PF04023">
    <property type="entry name" value="FeoA"/>
    <property type="match status" value="1"/>
</dbReference>
<gene>
    <name evidence="11" type="ordered locus">Ornrh_0569</name>
</gene>
<dbReference type="HOGENOM" id="CLU_069532_0_2_10"/>
<dbReference type="Gene3D" id="1.10.10.10">
    <property type="entry name" value="Winged helix-like DNA-binding domain superfamily/Winged helix DNA-binding domain"/>
    <property type="match status" value="1"/>
</dbReference>
<dbReference type="PANTHER" id="PTHR33238">
    <property type="entry name" value="IRON (METAL) DEPENDENT REPRESSOR, DTXR FAMILY"/>
    <property type="match status" value="1"/>
</dbReference>
<comment type="similarity">
    <text evidence="2">Belongs to the DtxR/MntR family.</text>
</comment>
<dbReference type="InterPro" id="IPR007167">
    <property type="entry name" value="Fe-transptr_FeoA-like"/>
</dbReference>
<dbReference type="InterPro" id="IPR036390">
    <property type="entry name" value="WH_DNA-bd_sf"/>
</dbReference>
<dbReference type="RefSeq" id="WP_014790391.1">
    <property type="nucleotide sequence ID" value="NC_018016.1"/>
</dbReference>
<keyword evidence="12" id="KW-1185">Reference proteome</keyword>
<dbReference type="GO" id="GO:0003700">
    <property type="term" value="F:DNA-binding transcription factor activity"/>
    <property type="evidence" value="ECO:0007669"/>
    <property type="project" value="InterPro"/>
</dbReference>
<evidence type="ECO:0000256" key="7">
    <source>
        <dbReference type="ARBA" id="ARBA00023125"/>
    </source>
</evidence>
<evidence type="ECO:0000256" key="8">
    <source>
        <dbReference type="ARBA" id="ARBA00023163"/>
    </source>
</evidence>
<dbReference type="GeneID" id="97257304"/>
<name>I3ZYI6_ORNRL</name>
<sequence>MNSRTEENYLKTLLYLSNKDSAISTNDISKLLQIKMPTVTGMMKKFAEKGWVNYQSYKPIYLTEEGRKQAALVVRKHRLTEMFLVKVMGFAWDEVHEIAEQVEHIKSKAFFDKMDEILEHPSIDPHGAPIPNKNGEIPKIDAKALATCNEGESVQVQSVWDSSEEFLRYLDEIGVHLGKKLQIEKKHNFDQSMVVLIDKKPHSFSKAVTEMIFVTEK</sequence>
<comment type="subunit">
    <text evidence="3">Homodimer.</text>
</comment>
<dbReference type="InterPro" id="IPR022689">
    <property type="entry name" value="Iron_dep_repressor"/>
</dbReference>